<name>A0A7J9FHK3_9ROSI</name>
<reference evidence="2 3" key="1">
    <citation type="journal article" date="2019" name="Genome Biol. Evol.">
        <title>Insights into the evolution of the New World diploid cottons (Gossypium, subgenus Houzingenia) based on genome sequencing.</title>
        <authorList>
            <person name="Grover C.E."/>
            <person name="Arick M.A. 2nd"/>
            <person name="Thrash A."/>
            <person name="Conover J.L."/>
            <person name="Sanders W.S."/>
            <person name="Peterson D.G."/>
            <person name="Frelichowski J.E."/>
            <person name="Scheffler J.A."/>
            <person name="Scheffler B.E."/>
            <person name="Wendel J.F."/>
        </authorList>
    </citation>
    <scope>NUCLEOTIDE SEQUENCE [LARGE SCALE GENOMIC DNA]</scope>
    <source>
        <strain evidence="2">8</strain>
        <tissue evidence="2">Leaf</tissue>
    </source>
</reference>
<dbReference type="AlphaFoldDB" id="A0A7J9FHK3"/>
<feature type="domain" description="RNase H type-1" evidence="1">
    <location>
        <begin position="4"/>
        <end position="64"/>
    </location>
</feature>
<keyword evidence="3" id="KW-1185">Reference proteome</keyword>
<dbReference type="GO" id="GO:0003676">
    <property type="term" value="F:nucleic acid binding"/>
    <property type="evidence" value="ECO:0007669"/>
    <property type="project" value="InterPro"/>
</dbReference>
<gene>
    <name evidence="2" type="ORF">Gotri_027661</name>
</gene>
<dbReference type="GO" id="GO:0004523">
    <property type="term" value="F:RNA-DNA hybrid ribonuclease activity"/>
    <property type="evidence" value="ECO:0007669"/>
    <property type="project" value="InterPro"/>
</dbReference>
<dbReference type="EMBL" id="JABEZW010216249">
    <property type="protein sequence ID" value="MBA0784780.1"/>
    <property type="molecule type" value="Genomic_DNA"/>
</dbReference>
<proteinExistence type="predicted"/>
<comment type="caution">
    <text evidence="2">The sequence shown here is derived from an EMBL/GenBank/DDBJ whole genome shotgun (WGS) entry which is preliminary data.</text>
</comment>
<organism evidence="2 3">
    <name type="scientific">Gossypium trilobum</name>
    <dbReference type="NCBI Taxonomy" id="34281"/>
    <lineage>
        <taxon>Eukaryota</taxon>
        <taxon>Viridiplantae</taxon>
        <taxon>Streptophyta</taxon>
        <taxon>Embryophyta</taxon>
        <taxon>Tracheophyta</taxon>
        <taxon>Spermatophyta</taxon>
        <taxon>Magnoliopsida</taxon>
        <taxon>eudicotyledons</taxon>
        <taxon>Gunneridae</taxon>
        <taxon>Pentapetalae</taxon>
        <taxon>rosids</taxon>
        <taxon>malvids</taxon>
        <taxon>Malvales</taxon>
        <taxon>Malvaceae</taxon>
        <taxon>Malvoideae</taxon>
        <taxon>Gossypium</taxon>
    </lineage>
</organism>
<evidence type="ECO:0000313" key="2">
    <source>
        <dbReference type="EMBL" id="MBA0784780.1"/>
    </source>
</evidence>
<evidence type="ECO:0000259" key="1">
    <source>
        <dbReference type="Pfam" id="PF13456"/>
    </source>
</evidence>
<dbReference type="Pfam" id="PF13456">
    <property type="entry name" value="RVT_3"/>
    <property type="match status" value="1"/>
</dbReference>
<accession>A0A7J9FHK3</accession>
<protein>
    <recommendedName>
        <fullName evidence="1">RNase H type-1 domain-containing protein</fullName>
    </recommendedName>
</protein>
<sequence length="106" mass="12245">MMCFRRLVVEGDSLTVIKSIKKEEEDKSVFRSITHHIYHLGLHFDEATYLFVPRAVNEAAHVLALEGQTRKVCGSWVSGVPEFVRMVAMKDRFQMVRRVFLADIGY</sequence>
<evidence type="ECO:0000313" key="3">
    <source>
        <dbReference type="Proteomes" id="UP000593568"/>
    </source>
</evidence>
<dbReference type="InterPro" id="IPR002156">
    <property type="entry name" value="RNaseH_domain"/>
</dbReference>
<dbReference type="Proteomes" id="UP000593568">
    <property type="component" value="Unassembled WGS sequence"/>
</dbReference>